<dbReference type="InterPro" id="IPR036291">
    <property type="entry name" value="NAD(P)-bd_dom_sf"/>
</dbReference>
<sequence>MVALVTGGGKGLGLVIAEHLLSNGATVVVVDRDRDALDALPTSVFGKCLDVTQPEEARTVVASVVKEHGRIDVLVNNAGVIYNEPLVNIMKPEGIMHDYGRFREAVTVNLDSVFIMTCAVVEQMVLLRTKGVIVNISSISACGNEGQTAYAAAKAGVNAMTVTWSKELGRCGIRCNAVAPGFIGTESTHQALSVDSIKHILQNTPLGRLGKAQEVAQAVATVIENEFINGVILDVNGGLVI</sequence>
<accession>A0A1H2QF94</accession>
<dbReference type="InterPro" id="IPR002347">
    <property type="entry name" value="SDR_fam"/>
</dbReference>
<dbReference type="RefSeq" id="WP_175534436.1">
    <property type="nucleotide sequence ID" value="NZ_FNNZ01000001.1"/>
</dbReference>
<dbReference type="SUPFAM" id="SSF51735">
    <property type="entry name" value="NAD(P)-binding Rossmann-fold domains"/>
    <property type="match status" value="1"/>
</dbReference>
<name>A0A1H2QF94_THIRO</name>
<dbReference type="PANTHER" id="PTHR42760">
    <property type="entry name" value="SHORT-CHAIN DEHYDROGENASES/REDUCTASES FAMILY MEMBER"/>
    <property type="match status" value="1"/>
</dbReference>
<evidence type="ECO:0000256" key="2">
    <source>
        <dbReference type="ARBA" id="ARBA00023002"/>
    </source>
</evidence>
<dbReference type="STRING" id="1058.SAMN05421783_101224"/>
<comment type="similarity">
    <text evidence="1 3">Belongs to the short-chain dehydrogenases/reductases (SDR) family.</text>
</comment>
<keyword evidence="6" id="KW-1185">Reference proteome</keyword>
<reference evidence="6" key="1">
    <citation type="submission" date="2016-10" db="EMBL/GenBank/DDBJ databases">
        <authorList>
            <person name="Varghese N."/>
            <person name="Submissions S."/>
        </authorList>
    </citation>
    <scope>NUCLEOTIDE SEQUENCE [LARGE SCALE GENOMIC DNA]</scope>
    <source>
        <strain evidence="6">DSM 217</strain>
    </source>
</reference>
<evidence type="ECO:0000256" key="1">
    <source>
        <dbReference type="ARBA" id="ARBA00006484"/>
    </source>
</evidence>
<dbReference type="InterPro" id="IPR020904">
    <property type="entry name" value="Sc_DH/Rdtase_CS"/>
</dbReference>
<evidence type="ECO:0000313" key="5">
    <source>
        <dbReference type="EMBL" id="SDW05079.1"/>
    </source>
</evidence>
<dbReference type="InterPro" id="IPR057326">
    <property type="entry name" value="KR_dom"/>
</dbReference>
<feature type="domain" description="Ketoreductase" evidence="4">
    <location>
        <begin position="1"/>
        <end position="186"/>
    </location>
</feature>
<dbReference type="FunFam" id="3.40.50.720:FF:000173">
    <property type="entry name" value="3-oxoacyl-[acyl-carrier protein] reductase"/>
    <property type="match status" value="1"/>
</dbReference>
<dbReference type="Proteomes" id="UP000198816">
    <property type="component" value="Unassembled WGS sequence"/>
</dbReference>
<keyword evidence="2" id="KW-0560">Oxidoreductase</keyword>
<evidence type="ECO:0000256" key="3">
    <source>
        <dbReference type="RuleBase" id="RU000363"/>
    </source>
</evidence>
<organism evidence="5 6">
    <name type="scientific">Thiocapsa roseopersicina</name>
    <dbReference type="NCBI Taxonomy" id="1058"/>
    <lineage>
        <taxon>Bacteria</taxon>
        <taxon>Pseudomonadati</taxon>
        <taxon>Pseudomonadota</taxon>
        <taxon>Gammaproteobacteria</taxon>
        <taxon>Chromatiales</taxon>
        <taxon>Chromatiaceae</taxon>
        <taxon>Thiocapsa</taxon>
    </lineage>
</organism>
<dbReference type="Gene3D" id="3.40.50.720">
    <property type="entry name" value="NAD(P)-binding Rossmann-like Domain"/>
    <property type="match status" value="1"/>
</dbReference>
<proteinExistence type="inferred from homology"/>
<evidence type="ECO:0000259" key="4">
    <source>
        <dbReference type="SMART" id="SM00822"/>
    </source>
</evidence>
<dbReference type="GO" id="GO:0030497">
    <property type="term" value="P:fatty acid elongation"/>
    <property type="evidence" value="ECO:0007669"/>
    <property type="project" value="TreeGrafter"/>
</dbReference>
<dbReference type="PANTHER" id="PTHR42760:SF135">
    <property type="entry name" value="BLL7886 PROTEIN"/>
    <property type="match status" value="1"/>
</dbReference>
<protein>
    <submittedName>
        <fullName evidence="5">3-oxoacyl-[acyl-carrier protein] reductase</fullName>
    </submittedName>
</protein>
<dbReference type="Pfam" id="PF00106">
    <property type="entry name" value="adh_short"/>
    <property type="match status" value="1"/>
</dbReference>
<dbReference type="SMART" id="SM00822">
    <property type="entry name" value="PKS_KR"/>
    <property type="match status" value="1"/>
</dbReference>
<evidence type="ECO:0000313" key="6">
    <source>
        <dbReference type="Proteomes" id="UP000198816"/>
    </source>
</evidence>
<dbReference type="PROSITE" id="PS00061">
    <property type="entry name" value="ADH_SHORT"/>
    <property type="match status" value="1"/>
</dbReference>
<gene>
    <name evidence="5" type="ORF">SAMN05421783_101224</name>
</gene>
<dbReference type="GO" id="GO:0016616">
    <property type="term" value="F:oxidoreductase activity, acting on the CH-OH group of donors, NAD or NADP as acceptor"/>
    <property type="evidence" value="ECO:0007669"/>
    <property type="project" value="TreeGrafter"/>
</dbReference>
<dbReference type="PRINTS" id="PR00080">
    <property type="entry name" value="SDRFAMILY"/>
</dbReference>
<dbReference type="EMBL" id="FNNZ01000001">
    <property type="protein sequence ID" value="SDW05079.1"/>
    <property type="molecule type" value="Genomic_DNA"/>
</dbReference>
<dbReference type="PRINTS" id="PR00081">
    <property type="entry name" value="GDHRDH"/>
</dbReference>
<dbReference type="AlphaFoldDB" id="A0A1H2QF94"/>